<keyword evidence="4" id="KW-1185">Reference proteome</keyword>
<evidence type="ECO:0000313" key="4">
    <source>
        <dbReference type="Proteomes" id="UP001501455"/>
    </source>
</evidence>
<dbReference type="Proteomes" id="UP001501455">
    <property type="component" value="Unassembled WGS sequence"/>
</dbReference>
<organism evidence="3 4">
    <name type="scientific">Streptomyces prasinosporus</name>
    <dbReference type="NCBI Taxonomy" id="68256"/>
    <lineage>
        <taxon>Bacteria</taxon>
        <taxon>Bacillati</taxon>
        <taxon>Actinomycetota</taxon>
        <taxon>Actinomycetes</taxon>
        <taxon>Kitasatosporales</taxon>
        <taxon>Streptomycetaceae</taxon>
        <taxon>Streptomyces</taxon>
        <taxon>Streptomyces albogriseolus group</taxon>
    </lineage>
</organism>
<evidence type="ECO:0000256" key="2">
    <source>
        <dbReference type="SAM" id="Phobius"/>
    </source>
</evidence>
<sequence>MRRTGHARGSRGAAAASRTRPAPAAARSPAPGAGTRRGRRGGRWGAGRPTGPAAVGTAAAVPLVALVALVRLAFRPVLPLGAVRAVLADARELRFLVAGLRAGRRRGRGLARGVVDGDRDPDRTTALAAQGLADDGGEAAFEHALGELVRNGEQRGVGDQRERLTAPDPVLVLALDPLPAAFAEELIQYAWPHCGKIGRYVSHRARSLTVPSNV</sequence>
<reference evidence="4" key="1">
    <citation type="journal article" date="2019" name="Int. J. Syst. Evol. Microbiol.">
        <title>The Global Catalogue of Microorganisms (GCM) 10K type strain sequencing project: providing services to taxonomists for standard genome sequencing and annotation.</title>
        <authorList>
            <consortium name="The Broad Institute Genomics Platform"/>
            <consortium name="The Broad Institute Genome Sequencing Center for Infectious Disease"/>
            <person name="Wu L."/>
            <person name="Ma J."/>
        </authorList>
    </citation>
    <scope>NUCLEOTIDE SEQUENCE [LARGE SCALE GENOMIC DNA]</scope>
    <source>
        <strain evidence="4">JCM 4816</strain>
    </source>
</reference>
<accession>A0ABP6U000</accession>
<feature type="region of interest" description="Disordered" evidence="1">
    <location>
        <begin position="1"/>
        <end position="52"/>
    </location>
</feature>
<keyword evidence="2" id="KW-0472">Membrane</keyword>
<protein>
    <submittedName>
        <fullName evidence="3">Uncharacterized protein</fullName>
    </submittedName>
</protein>
<feature type="compositionally biased region" description="Low complexity" evidence="1">
    <location>
        <begin position="10"/>
        <end position="34"/>
    </location>
</feature>
<keyword evidence="2" id="KW-0812">Transmembrane</keyword>
<feature type="transmembrane region" description="Helical" evidence="2">
    <location>
        <begin position="53"/>
        <end position="74"/>
    </location>
</feature>
<evidence type="ECO:0000256" key="1">
    <source>
        <dbReference type="SAM" id="MobiDB-lite"/>
    </source>
</evidence>
<proteinExistence type="predicted"/>
<keyword evidence="2" id="KW-1133">Transmembrane helix</keyword>
<comment type="caution">
    <text evidence="3">The sequence shown here is derived from an EMBL/GenBank/DDBJ whole genome shotgun (WGS) entry which is preliminary data.</text>
</comment>
<gene>
    <name evidence="3" type="ORF">GCM10019016_074360</name>
</gene>
<name>A0ABP6U000_9ACTN</name>
<dbReference type="EMBL" id="BAAAXF010000054">
    <property type="protein sequence ID" value="GAA3500330.1"/>
    <property type="molecule type" value="Genomic_DNA"/>
</dbReference>
<evidence type="ECO:0000313" key="3">
    <source>
        <dbReference type="EMBL" id="GAA3500330.1"/>
    </source>
</evidence>